<protein>
    <submittedName>
        <fullName evidence="1">Uncharacterized protein</fullName>
    </submittedName>
</protein>
<name>A0A1S2NDU2_9BURK</name>
<evidence type="ECO:0000313" key="1">
    <source>
        <dbReference type="EMBL" id="OIJ43271.1"/>
    </source>
</evidence>
<sequence>MPSPTFTFLNHAGFLLRTDHALLLADPWLDGTVLNDAWSLLDRSTHTARLIAELNASGLPVFIWCSRAQPDRLSTPFLRRFRAEFRGIATFLYRQGRDWRLQGELRRNRFAMAECPDGQPRTLARDLRLTAFANGEGDSWCLVRCGRRTLLHLGERALATRAACSAAAARMRKANIRVDVLLTGFADMAWCGNPDDFAQREAAAERGIERLALQAETFKPRLIVPVASFARYSRVDNAWLNHGRRTPVGVLEAPRLEAQRGLIRFLQPGARFDLEFDSPASLAAQHEQALAHWMRCWRDRPEPLPRPAQATVAELKEAFLRYRERAVERLHGLPRLLERLRLLRPLVLALPDLRQTLELSYLRGLRLLARDAQADVAMCSGTALYLLRAEDGFDTTYAGGCFWVMRGSGLSAFGRFFLPQRMGRRGLDRQRPWAMGNALLRATLEWAARGIRTALR</sequence>
<reference evidence="1 2" key="1">
    <citation type="submission" date="2014-10" db="EMBL/GenBank/DDBJ databases">
        <authorList>
            <person name="Seo M.-J."/>
            <person name="Seok Y.J."/>
            <person name="Cha I.-T."/>
        </authorList>
    </citation>
    <scope>NUCLEOTIDE SEQUENCE [LARGE SCALE GENOMIC DNA]</scope>
    <source>
        <strain evidence="1 2">NEU</strain>
    </source>
</reference>
<dbReference type="AlphaFoldDB" id="A0A1S2NDU2"/>
<dbReference type="EMBL" id="JRYB01000001">
    <property type="protein sequence ID" value="OIJ43271.1"/>
    <property type="molecule type" value="Genomic_DNA"/>
</dbReference>
<dbReference type="Proteomes" id="UP000180246">
    <property type="component" value="Unassembled WGS sequence"/>
</dbReference>
<comment type="caution">
    <text evidence="1">The sequence shown here is derived from an EMBL/GenBank/DDBJ whole genome shotgun (WGS) entry which is preliminary data.</text>
</comment>
<organism evidence="1 2">
    <name type="scientific">Massilia timonae</name>
    <dbReference type="NCBI Taxonomy" id="47229"/>
    <lineage>
        <taxon>Bacteria</taxon>
        <taxon>Pseudomonadati</taxon>
        <taxon>Pseudomonadota</taxon>
        <taxon>Betaproteobacteria</taxon>
        <taxon>Burkholderiales</taxon>
        <taxon>Oxalobacteraceae</taxon>
        <taxon>Telluria group</taxon>
        <taxon>Massilia</taxon>
    </lineage>
</organism>
<accession>A0A1S2NDU2</accession>
<evidence type="ECO:0000313" key="2">
    <source>
        <dbReference type="Proteomes" id="UP000180246"/>
    </source>
</evidence>
<dbReference type="RefSeq" id="WP_071360281.1">
    <property type="nucleotide sequence ID" value="NZ_JRYB01000001.1"/>
</dbReference>
<gene>
    <name evidence="1" type="ORF">LO55_451</name>
</gene>
<proteinExistence type="predicted"/>